<protein>
    <recommendedName>
        <fullName evidence="3">Antirestriction protein ArdA</fullName>
    </recommendedName>
</protein>
<dbReference type="Pfam" id="PF07275">
    <property type="entry name" value="ArdA"/>
    <property type="match status" value="1"/>
</dbReference>
<dbReference type="Gene3D" id="1.10.10.1190">
    <property type="entry name" value="Antirestriction protein ArdA, domain 3"/>
    <property type="match status" value="1"/>
</dbReference>
<accession>A0A645GAW0</accession>
<dbReference type="InterPro" id="IPR009899">
    <property type="entry name" value="ArdA"/>
</dbReference>
<reference evidence="2" key="1">
    <citation type="submission" date="2019-08" db="EMBL/GenBank/DDBJ databases">
        <authorList>
            <person name="Kucharzyk K."/>
            <person name="Murdoch R.W."/>
            <person name="Higgins S."/>
            <person name="Loffler F."/>
        </authorList>
    </citation>
    <scope>NUCLEOTIDE SEQUENCE</scope>
</reference>
<proteinExistence type="predicted"/>
<name>A0A645GAW0_9ZZZZ</name>
<organism evidence="2">
    <name type="scientific">bioreactor metagenome</name>
    <dbReference type="NCBI Taxonomy" id="1076179"/>
    <lineage>
        <taxon>unclassified sequences</taxon>
        <taxon>metagenomes</taxon>
        <taxon>ecological metagenomes</taxon>
    </lineage>
</organism>
<evidence type="ECO:0000256" key="1">
    <source>
        <dbReference type="SAM" id="MobiDB-lite"/>
    </source>
</evidence>
<evidence type="ECO:0008006" key="3">
    <source>
        <dbReference type="Google" id="ProtNLM"/>
    </source>
</evidence>
<gene>
    <name evidence="2" type="ORF">SDC9_170304</name>
</gene>
<dbReference type="InterPro" id="IPR041893">
    <property type="entry name" value="ArdA_dom3"/>
</dbReference>
<evidence type="ECO:0000313" key="2">
    <source>
        <dbReference type="EMBL" id="MPN22919.1"/>
    </source>
</evidence>
<comment type="caution">
    <text evidence="2">The sequence shown here is derived from an EMBL/GenBank/DDBJ whole genome shotgun (WGS) entry which is preliminary data.</text>
</comment>
<dbReference type="EMBL" id="VSSQ01071277">
    <property type="protein sequence ID" value="MPN22919.1"/>
    <property type="molecule type" value="Genomic_DNA"/>
</dbReference>
<sequence length="142" mass="16566">MLDEMEPGELEKYEATVEYGEHTGSLQDLINLTENLDCYDLYPDVQSEEDYGYYLIDECSALDILENIQNYFDYEAYGRDVMQGETGTITEKGYLRETGDSFHEEYDGKEIPEEYRVFAYPPREAARNKGQKNRPQTSHEAR</sequence>
<feature type="region of interest" description="Disordered" evidence="1">
    <location>
        <begin position="119"/>
        <end position="142"/>
    </location>
</feature>
<dbReference type="AlphaFoldDB" id="A0A645GAW0"/>